<dbReference type="InterPro" id="IPR042110">
    <property type="entry name" value="Adenylosuccinate_synth_dom2"/>
</dbReference>
<gene>
    <name evidence="8" type="primary">purA</name>
    <name evidence="11" type="ORF">SAMN05518684_11190</name>
</gene>
<dbReference type="GO" id="GO:0005737">
    <property type="term" value="C:cytoplasm"/>
    <property type="evidence" value="ECO:0007669"/>
    <property type="project" value="UniProtKB-SubCell"/>
</dbReference>
<dbReference type="RefSeq" id="WP_093053469.1">
    <property type="nucleotide sequence ID" value="NZ_FOGT01000011.1"/>
</dbReference>
<keyword evidence="3 8" id="KW-0479">Metal-binding</keyword>
<feature type="active site" description="Proton acceptor" evidence="8">
    <location>
        <position position="13"/>
    </location>
</feature>
<dbReference type="Gene3D" id="3.40.440.10">
    <property type="entry name" value="Adenylosuccinate Synthetase, subunit A, domain 1"/>
    <property type="match status" value="1"/>
</dbReference>
<feature type="binding site" evidence="8">
    <location>
        <position position="142"/>
    </location>
    <ligand>
        <name>IMP</name>
        <dbReference type="ChEBI" id="CHEBI:58053"/>
        <note>ligand shared between dimeric partners</note>
    </ligand>
</feature>
<feature type="active site" description="Proton donor" evidence="8">
    <location>
        <position position="41"/>
    </location>
</feature>
<feature type="binding site" description="in other chain" evidence="8">
    <location>
        <position position="302"/>
    </location>
    <ligand>
        <name>IMP</name>
        <dbReference type="ChEBI" id="CHEBI:58053"/>
        <note>ligand shared between dimeric partners</note>
    </ligand>
</feature>
<dbReference type="GO" id="GO:0000287">
    <property type="term" value="F:magnesium ion binding"/>
    <property type="evidence" value="ECO:0007669"/>
    <property type="project" value="UniProtKB-UniRule"/>
</dbReference>
<organism evidence="11 12">
    <name type="scientific">Salipaludibacillus aurantiacus</name>
    <dbReference type="NCBI Taxonomy" id="1601833"/>
    <lineage>
        <taxon>Bacteria</taxon>
        <taxon>Bacillati</taxon>
        <taxon>Bacillota</taxon>
        <taxon>Bacilli</taxon>
        <taxon>Bacillales</taxon>
        <taxon>Bacillaceae</taxon>
    </lineage>
</organism>
<dbReference type="GO" id="GO:0044208">
    <property type="term" value="P:'de novo' AMP biosynthetic process"/>
    <property type="evidence" value="ECO:0007669"/>
    <property type="project" value="UniProtKB-UniRule"/>
</dbReference>
<feature type="binding site" description="in other chain" evidence="8">
    <location>
        <position position="223"/>
    </location>
    <ligand>
        <name>IMP</name>
        <dbReference type="ChEBI" id="CHEBI:58053"/>
        <note>ligand shared between dimeric partners</note>
    </ligand>
</feature>
<dbReference type="SMART" id="SM00788">
    <property type="entry name" value="Adenylsucc_synt"/>
    <property type="match status" value="1"/>
</dbReference>
<evidence type="ECO:0000256" key="7">
    <source>
        <dbReference type="ARBA" id="ARBA00023134"/>
    </source>
</evidence>
<protein>
    <recommendedName>
        <fullName evidence="8 10">Adenylosuccinate synthetase</fullName>
        <shortName evidence="8">AMPSase</shortName>
        <shortName evidence="8">AdSS</shortName>
        <ecNumber evidence="8 10">6.3.4.4</ecNumber>
    </recommendedName>
    <alternativeName>
        <fullName evidence="8">IMP--aspartate ligase</fullName>
    </alternativeName>
</protein>
<dbReference type="UniPathway" id="UPA00075">
    <property type="reaction ID" value="UER00335"/>
</dbReference>
<evidence type="ECO:0000256" key="5">
    <source>
        <dbReference type="ARBA" id="ARBA00022755"/>
    </source>
</evidence>
<dbReference type="EC" id="6.3.4.4" evidence="8 10"/>
<keyword evidence="4 8" id="KW-0547">Nucleotide-binding</keyword>
<feature type="binding site" evidence="8">
    <location>
        <begin position="40"/>
        <end position="42"/>
    </location>
    <ligand>
        <name>GTP</name>
        <dbReference type="ChEBI" id="CHEBI:37565"/>
    </ligand>
</feature>
<feature type="binding site" evidence="8">
    <location>
        <position position="40"/>
    </location>
    <ligand>
        <name>Mg(2+)</name>
        <dbReference type="ChEBI" id="CHEBI:18420"/>
    </ligand>
</feature>
<dbReference type="NCBIfam" id="TIGR00184">
    <property type="entry name" value="purA"/>
    <property type="match status" value="1"/>
</dbReference>
<comment type="function">
    <text evidence="8">Plays an important role in the de novo pathway of purine nucleotide biosynthesis. Catalyzes the first committed step in the biosynthesis of AMP from IMP.</text>
</comment>
<evidence type="ECO:0000313" key="12">
    <source>
        <dbReference type="Proteomes" id="UP000198571"/>
    </source>
</evidence>
<dbReference type="PROSITE" id="PS01266">
    <property type="entry name" value="ADENYLOSUCCIN_SYN_1"/>
    <property type="match status" value="1"/>
</dbReference>
<dbReference type="FunFam" id="3.90.170.10:FF:000001">
    <property type="entry name" value="Adenylosuccinate synthetase"/>
    <property type="match status" value="1"/>
</dbReference>
<keyword evidence="6 8" id="KW-0460">Magnesium</keyword>
<dbReference type="GO" id="GO:0046040">
    <property type="term" value="P:IMP metabolic process"/>
    <property type="evidence" value="ECO:0007669"/>
    <property type="project" value="TreeGrafter"/>
</dbReference>
<evidence type="ECO:0000256" key="3">
    <source>
        <dbReference type="ARBA" id="ARBA00022723"/>
    </source>
</evidence>
<feature type="binding site" evidence="8">
    <location>
        <position position="13"/>
    </location>
    <ligand>
        <name>Mg(2+)</name>
        <dbReference type="ChEBI" id="CHEBI:18420"/>
    </ligand>
</feature>
<comment type="subcellular location">
    <subcellularLocation>
        <location evidence="8">Cytoplasm</location>
    </subcellularLocation>
</comment>
<keyword evidence="8" id="KW-0963">Cytoplasm</keyword>
<evidence type="ECO:0000256" key="9">
    <source>
        <dbReference type="PROSITE-ProRule" id="PRU10134"/>
    </source>
</evidence>
<dbReference type="InterPro" id="IPR018220">
    <property type="entry name" value="Adenylosuccin_syn_GTP-bd"/>
</dbReference>
<proteinExistence type="inferred from homology"/>
<evidence type="ECO:0000313" key="11">
    <source>
        <dbReference type="EMBL" id="SES22492.1"/>
    </source>
</evidence>
<dbReference type="InterPro" id="IPR001114">
    <property type="entry name" value="Adenylosuccinate_synthetase"/>
</dbReference>
<dbReference type="InterPro" id="IPR027417">
    <property type="entry name" value="P-loop_NTPase"/>
</dbReference>
<dbReference type="HAMAP" id="MF_00011">
    <property type="entry name" value="Adenylosucc_synth"/>
    <property type="match status" value="1"/>
</dbReference>
<comment type="similarity">
    <text evidence="8 10">Belongs to the adenylosuccinate synthetase family.</text>
</comment>
<keyword evidence="2 8" id="KW-0436">Ligase</keyword>
<dbReference type="PANTHER" id="PTHR11846">
    <property type="entry name" value="ADENYLOSUCCINATE SYNTHETASE"/>
    <property type="match status" value="1"/>
</dbReference>
<feature type="binding site" description="in other chain" evidence="8">
    <location>
        <begin position="13"/>
        <end position="16"/>
    </location>
    <ligand>
        <name>IMP</name>
        <dbReference type="ChEBI" id="CHEBI:58053"/>
        <note>ligand shared between dimeric partners</note>
    </ligand>
</feature>
<evidence type="ECO:0000256" key="4">
    <source>
        <dbReference type="ARBA" id="ARBA00022741"/>
    </source>
</evidence>
<evidence type="ECO:0000256" key="8">
    <source>
        <dbReference type="HAMAP-Rule" id="MF_00011"/>
    </source>
</evidence>
<evidence type="ECO:0000256" key="2">
    <source>
        <dbReference type="ARBA" id="ARBA00022598"/>
    </source>
</evidence>
<dbReference type="FunFam" id="1.10.300.10:FF:000001">
    <property type="entry name" value="Adenylosuccinate synthetase"/>
    <property type="match status" value="1"/>
</dbReference>
<dbReference type="InterPro" id="IPR042111">
    <property type="entry name" value="Adenylosuccinate_synth_dom3"/>
</dbReference>
<dbReference type="Pfam" id="PF00709">
    <property type="entry name" value="Adenylsucc_synt"/>
    <property type="match status" value="1"/>
</dbReference>
<dbReference type="Proteomes" id="UP000198571">
    <property type="component" value="Unassembled WGS sequence"/>
</dbReference>
<sequence length="428" mass="47371">MPSVVVVGTQWGDEGKGKITDYLSEQAELIARYQGGNNAGHTIVFNDTKYKLHLIPSGIFYNDKTCVIGNGMVIDPKALVTELEYLHERGVSTDNLRISNRAHVILPYHLKLDAVEEESKGANKIGTTRKGIGPAYMDKAARIGIRIADLLDKETFKEKLEVNLREKNRLLEKVYETEGFKIEDILDEYYEYGQQFAKYVADTSVILNDGLDSGKRVLFEGAQGVMLDLDQGTYPYVTSSNPIAGGVTIGSGVGPSKINHVVGVSKAYTTRVGDGPFPTELNNEIGDQIREVGNEYGTTTGRPRRVGWFDSVVVRHARRVSGITDLSLNSIDVLTGIETLKICVAYKYRGEIMEEFPASLKVLAECEPVYEELPGWTEDITGVRSLHDLPRNALFYIERVSQLTGIPLTVFSVGPDRKQTNLVRGVFA</sequence>
<name>A0A1H9VLM8_9BACI</name>
<comment type="pathway">
    <text evidence="8 10">Purine metabolism; AMP biosynthesis via de novo pathway; AMP from IMP: step 1/2.</text>
</comment>
<keyword evidence="5 8" id="KW-0658">Purine biosynthesis</keyword>
<evidence type="ECO:0000256" key="10">
    <source>
        <dbReference type="RuleBase" id="RU000520"/>
    </source>
</evidence>
<comment type="subunit">
    <text evidence="1 8">Homodimer.</text>
</comment>
<dbReference type="AlphaFoldDB" id="A0A1H9VLM8"/>
<dbReference type="SUPFAM" id="SSF52540">
    <property type="entry name" value="P-loop containing nucleoside triphosphate hydrolases"/>
    <property type="match status" value="1"/>
</dbReference>
<keyword evidence="12" id="KW-1185">Reference proteome</keyword>
<feature type="binding site" description="in other chain" evidence="8">
    <location>
        <begin position="38"/>
        <end position="41"/>
    </location>
    <ligand>
        <name>IMP</name>
        <dbReference type="ChEBI" id="CHEBI:58053"/>
        <note>ligand shared between dimeric partners</note>
    </ligand>
</feature>
<feature type="binding site" evidence="8">
    <location>
        <position position="304"/>
    </location>
    <ligand>
        <name>GTP</name>
        <dbReference type="ChEBI" id="CHEBI:37565"/>
    </ligand>
</feature>
<dbReference type="OrthoDB" id="9807553at2"/>
<feature type="active site" evidence="9">
    <location>
        <position position="139"/>
    </location>
</feature>
<accession>A0A1H9VLM8</accession>
<feature type="binding site" evidence="8">
    <location>
        <begin position="330"/>
        <end position="332"/>
    </location>
    <ligand>
        <name>GTP</name>
        <dbReference type="ChEBI" id="CHEBI:37565"/>
    </ligand>
</feature>
<feature type="binding site" evidence="8">
    <location>
        <begin position="412"/>
        <end position="414"/>
    </location>
    <ligand>
        <name>GTP</name>
        <dbReference type="ChEBI" id="CHEBI:37565"/>
    </ligand>
</feature>
<comment type="catalytic activity">
    <reaction evidence="8 10">
        <text>IMP + L-aspartate + GTP = N(6)-(1,2-dicarboxyethyl)-AMP + GDP + phosphate + 2 H(+)</text>
        <dbReference type="Rhea" id="RHEA:15753"/>
        <dbReference type="ChEBI" id="CHEBI:15378"/>
        <dbReference type="ChEBI" id="CHEBI:29991"/>
        <dbReference type="ChEBI" id="CHEBI:37565"/>
        <dbReference type="ChEBI" id="CHEBI:43474"/>
        <dbReference type="ChEBI" id="CHEBI:57567"/>
        <dbReference type="ChEBI" id="CHEBI:58053"/>
        <dbReference type="ChEBI" id="CHEBI:58189"/>
        <dbReference type="EC" id="6.3.4.4"/>
    </reaction>
</comment>
<dbReference type="PROSITE" id="PS00513">
    <property type="entry name" value="ADENYLOSUCCIN_SYN_2"/>
    <property type="match status" value="1"/>
</dbReference>
<feature type="binding site" evidence="8">
    <location>
        <begin position="298"/>
        <end position="304"/>
    </location>
    <ligand>
        <name>substrate</name>
    </ligand>
</feature>
<dbReference type="GO" id="GO:0005525">
    <property type="term" value="F:GTP binding"/>
    <property type="evidence" value="ECO:0007669"/>
    <property type="project" value="UniProtKB-UniRule"/>
</dbReference>
<dbReference type="GO" id="GO:0004019">
    <property type="term" value="F:adenylosuccinate synthase activity"/>
    <property type="evidence" value="ECO:0007669"/>
    <property type="project" value="UniProtKB-UniRule"/>
</dbReference>
<dbReference type="Gene3D" id="3.90.170.10">
    <property type="entry name" value="Adenylosuccinate Synthetase, subunit A, domain 3"/>
    <property type="match status" value="1"/>
</dbReference>
<feature type="binding site" description="in other chain" evidence="8">
    <location>
        <position position="128"/>
    </location>
    <ligand>
        <name>IMP</name>
        <dbReference type="ChEBI" id="CHEBI:58053"/>
        <note>ligand shared between dimeric partners</note>
    </ligand>
</feature>
<feature type="binding site" evidence="8">
    <location>
        <begin position="12"/>
        <end position="18"/>
    </location>
    <ligand>
        <name>GTP</name>
        <dbReference type="ChEBI" id="CHEBI:37565"/>
    </ligand>
</feature>
<dbReference type="CDD" id="cd03108">
    <property type="entry name" value="AdSS"/>
    <property type="match status" value="1"/>
</dbReference>
<reference evidence="12" key="1">
    <citation type="submission" date="2016-10" db="EMBL/GenBank/DDBJ databases">
        <authorList>
            <person name="Varghese N."/>
            <person name="Submissions S."/>
        </authorList>
    </citation>
    <scope>NUCLEOTIDE SEQUENCE [LARGE SCALE GENOMIC DNA]</scope>
    <source>
        <strain evidence="12">S9</strain>
    </source>
</reference>
<evidence type="ECO:0000256" key="6">
    <source>
        <dbReference type="ARBA" id="ARBA00022842"/>
    </source>
</evidence>
<dbReference type="InterPro" id="IPR042109">
    <property type="entry name" value="Adenylosuccinate_synth_dom1"/>
</dbReference>
<dbReference type="PANTHER" id="PTHR11846:SF0">
    <property type="entry name" value="ADENYLOSUCCINATE SYNTHETASE"/>
    <property type="match status" value="1"/>
</dbReference>
<keyword evidence="7 8" id="KW-0342">GTP-binding</keyword>
<dbReference type="NCBIfam" id="NF002223">
    <property type="entry name" value="PRK01117.1"/>
    <property type="match status" value="1"/>
</dbReference>
<comment type="cofactor">
    <cofactor evidence="8">
        <name>Mg(2+)</name>
        <dbReference type="ChEBI" id="CHEBI:18420"/>
    </cofactor>
    <text evidence="8">Binds 1 Mg(2+) ion per subunit.</text>
</comment>
<evidence type="ECO:0000256" key="1">
    <source>
        <dbReference type="ARBA" id="ARBA00011738"/>
    </source>
</evidence>
<dbReference type="Gene3D" id="1.10.300.10">
    <property type="entry name" value="Adenylosuccinate Synthetase, subunit A, domain 2"/>
    <property type="match status" value="1"/>
</dbReference>
<dbReference type="InterPro" id="IPR033128">
    <property type="entry name" value="Adenylosuccin_syn_Lys_AS"/>
</dbReference>
<dbReference type="STRING" id="1601833.SAMN05518684_11190"/>
<dbReference type="EMBL" id="FOGT01000011">
    <property type="protein sequence ID" value="SES22492.1"/>
    <property type="molecule type" value="Genomic_DNA"/>
</dbReference>
<feature type="binding site" description="in other chain" evidence="8">
    <location>
        <position position="238"/>
    </location>
    <ligand>
        <name>IMP</name>
        <dbReference type="ChEBI" id="CHEBI:58053"/>
        <note>ligand shared between dimeric partners</note>
    </ligand>
</feature>